<dbReference type="InterPro" id="IPR009057">
    <property type="entry name" value="Homeodomain-like_sf"/>
</dbReference>
<dbReference type="PANTHER" id="PTHR19303">
    <property type="entry name" value="TRANSPOSON"/>
    <property type="match status" value="1"/>
</dbReference>
<dbReference type="OrthoDB" id="6601468at2759"/>
<evidence type="ECO:0000313" key="8">
    <source>
        <dbReference type="RefSeq" id="XP_025404979.1"/>
    </source>
</evidence>
<feature type="domain" description="HTH psq-type" evidence="5">
    <location>
        <begin position="1"/>
        <end position="52"/>
    </location>
</feature>
<dbReference type="RefSeq" id="XP_025404979.1">
    <property type="nucleotide sequence ID" value="XM_025549194.1"/>
</dbReference>
<reference evidence="8" key="1">
    <citation type="submission" date="2025-08" db="UniProtKB">
        <authorList>
            <consortium name="RefSeq"/>
        </authorList>
    </citation>
    <scope>IDENTIFICATION</scope>
    <source>
        <tissue evidence="8">Whole body</tissue>
    </source>
</reference>
<dbReference type="PROSITE" id="PS51253">
    <property type="entry name" value="HTH_CENPB"/>
    <property type="match status" value="1"/>
</dbReference>
<keyword evidence="7" id="KW-1185">Reference proteome</keyword>
<feature type="DNA-binding region" description="H-T-H motif" evidence="4">
    <location>
        <begin position="28"/>
        <end position="48"/>
    </location>
</feature>
<dbReference type="AlphaFoldDB" id="A0A8B8F2H5"/>
<dbReference type="PROSITE" id="PS50960">
    <property type="entry name" value="HTH_PSQ"/>
    <property type="match status" value="1"/>
</dbReference>
<evidence type="ECO:0000256" key="3">
    <source>
        <dbReference type="ARBA" id="ARBA00023242"/>
    </source>
</evidence>
<gene>
    <name evidence="8" type="primary">LOC112679405</name>
</gene>
<comment type="subcellular location">
    <subcellularLocation>
        <location evidence="1 4">Nucleus</location>
    </subcellularLocation>
</comment>
<sequence>MEKRSLKFLTIGDKIKIIEEAKKGVKRKKDIASEFGIPASTLSTILKDKDKIFRAVEEVPCLPRRKRFNASSFSEIEYGMTEWIKRVRDYNLPISGPLIQDKAAEFAKNLGLTFQASSGWLENFKSRNGIVEKIISVSAVLRHTCNRAQHKQ</sequence>
<dbReference type="SMART" id="SM00674">
    <property type="entry name" value="CENPB"/>
    <property type="match status" value="1"/>
</dbReference>
<name>A0A8B8F2H5_9HEMI</name>
<dbReference type="Pfam" id="PF04218">
    <property type="entry name" value="CENP-B_N"/>
    <property type="match status" value="1"/>
</dbReference>
<evidence type="ECO:0000256" key="4">
    <source>
        <dbReference type="PROSITE-ProRule" id="PRU00320"/>
    </source>
</evidence>
<dbReference type="InterPro" id="IPR006600">
    <property type="entry name" value="HTH_CenpB_DNA-bd_dom"/>
</dbReference>
<evidence type="ECO:0000256" key="2">
    <source>
        <dbReference type="ARBA" id="ARBA00023125"/>
    </source>
</evidence>
<dbReference type="SUPFAM" id="SSF46689">
    <property type="entry name" value="Homeodomain-like"/>
    <property type="match status" value="2"/>
</dbReference>
<keyword evidence="3 4" id="KW-0539">Nucleus</keyword>
<evidence type="ECO:0000313" key="7">
    <source>
        <dbReference type="Proteomes" id="UP000694846"/>
    </source>
</evidence>
<evidence type="ECO:0000259" key="5">
    <source>
        <dbReference type="PROSITE" id="PS50960"/>
    </source>
</evidence>
<evidence type="ECO:0000256" key="1">
    <source>
        <dbReference type="ARBA" id="ARBA00004123"/>
    </source>
</evidence>
<dbReference type="Gene3D" id="1.10.10.60">
    <property type="entry name" value="Homeodomain-like"/>
    <property type="match status" value="2"/>
</dbReference>
<keyword evidence="2 4" id="KW-0238">DNA-binding</keyword>
<evidence type="ECO:0000259" key="6">
    <source>
        <dbReference type="PROSITE" id="PS51253"/>
    </source>
</evidence>
<proteinExistence type="predicted"/>
<protein>
    <submittedName>
        <fullName evidence="8">Tigger transposable element-derived protein 4-like</fullName>
    </submittedName>
</protein>
<dbReference type="GO" id="GO:0003677">
    <property type="term" value="F:DNA binding"/>
    <property type="evidence" value="ECO:0007669"/>
    <property type="project" value="UniProtKB-UniRule"/>
</dbReference>
<dbReference type="Proteomes" id="UP000694846">
    <property type="component" value="Unplaced"/>
</dbReference>
<dbReference type="InterPro" id="IPR007889">
    <property type="entry name" value="HTH_Psq"/>
</dbReference>
<accession>A0A8B8F2H5</accession>
<dbReference type="GO" id="GO:0005634">
    <property type="term" value="C:nucleus"/>
    <property type="evidence" value="ECO:0007669"/>
    <property type="project" value="UniProtKB-SubCell"/>
</dbReference>
<dbReference type="InterPro" id="IPR050863">
    <property type="entry name" value="CenT-Element_Derived"/>
</dbReference>
<feature type="domain" description="HTH CENPB-type" evidence="6">
    <location>
        <begin position="64"/>
        <end position="134"/>
    </location>
</feature>
<dbReference type="GeneID" id="112679405"/>
<dbReference type="Pfam" id="PF03221">
    <property type="entry name" value="HTH_Tnp_Tc5"/>
    <property type="match status" value="1"/>
</dbReference>
<organism evidence="7 8">
    <name type="scientific">Sipha flava</name>
    <name type="common">yellow sugarcane aphid</name>
    <dbReference type="NCBI Taxonomy" id="143950"/>
    <lineage>
        <taxon>Eukaryota</taxon>
        <taxon>Metazoa</taxon>
        <taxon>Ecdysozoa</taxon>
        <taxon>Arthropoda</taxon>
        <taxon>Hexapoda</taxon>
        <taxon>Insecta</taxon>
        <taxon>Pterygota</taxon>
        <taxon>Neoptera</taxon>
        <taxon>Paraneoptera</taxon>
        <taxon>Hemiptera</taxon>
        <taxon>Sternorrhyncha</taxon>
        <taxon>Aphidomorpha</taxon>
        <taxon>Aphidoidea</taxon>
        <taxon>Aphididae</taxon>
        <taxon>Sipha</taxon>
    </lineage>
</organism>
<dbReference type="PANTHER" id="PTHR19303:SF73">
    <property type="entry name" value="PROTEIN PDC2"/>
    <property type="match status" value="1"/>
</dbReference>